<comment type="subcellular location">
    <subcellularLocation>
        <location evidence="12 13">Nucleus</location>
    </subcellularLocation>
</comment>
<reference evidence="19" key="1">
    <citation type="journal article" date="2004" name="Nature">
        <title>Genome duplication in the teleost fish Tetraodon nigroviridis reveals the early vertebrate proto-karyotype.</title>
        <authorList>
            <person name="Jaillon O."/>
            <person name="Aury J.-M."/>
            <person name="Brunet F."/>
            <person name="Petit J.-L."/>
            <person name="Stange-Thomann N."/>
            <person name="Mauceli E."/>
            <person name="Bouneau L."/>
            <person name="Fischer C."/>
            <person name="Ozouf-Costaz C."/>
            <person name="Bernot A."/>
            <person name="Nicaud S."/>
            <person name="Jaffe D."/>
            <person name="Fisher S."/>
            <person name="Lutfalla G."/>
            <person name="Dossat C."/>
            <person name="Segurens B."/>
            <person name="Dasilva C."/>
            <person name="Salanoubat M."/>
            <person name="Levy M."/>
            <person name="Boudet N."/>
            <person name="Castellano S."/>
            <person name="Anthouard V."/>
            <person name="Jubin C."/>
            <person name="Castelli V."/>
            <person name="Katinka M."/>
            <person name="Vacherie B."/>
            <person name="Biemont C."/>
            <person name="Skalli Z."/>
            <person name="Cattolico L."/>
            <person name="Poulain J."/>
            <person name="De Berardinis V."/>
            <person name="Cruaud C."/>
            <person name="Duprat S."/>
            <person name="Brottier P."/>
            <person name="Coutanceau J.-P."/>
            <person name="Gouzy J."/>
            <person name="Parra G."/>
            <person name="Lardier G."/>
            <person name="Chapple C."/>
            <person name="McKernan K.J."/>
            <person name="McEwan P."/>
            <person name="Bosak S."/>
            <person name="Kellis M."/>
            <person name="Volff J.-N."/>
            <person name="Guigo R."/>
            <person name="Zody M.C."/>
            <person name="Mesirov J."/>
            <person name="Lindblad-Toh K."/>
            <person name="Birren B."/>
            <person name="Nusbaum C."/>
            <person name="Kahn D."/>
            <person name="Robinson-Rechavi M."/>
            <person name="Laudet V."/>
            <person name="Schachter V."/>
            <person name="Quetier F."/>
            <person name="Saurin W."/>
            <person name="Scarpelli C."/>
            <person name="Wincker P."/>
            <person name="Lander E.S."/>
            <person name="Weissenbach J."/>
            <person name="Roest Crollius H."/>
        </authorList>
    </citation>
    <scope>NUCLEOTIDE SEQUENCE [LARGE SCALE GENOMIC DNA]</scope>
</reference>
<evidence type="ECO:0000256" key="5">
    <source>
        <dbReference type="ARBA" id="ARBA00022771"/>
    </source>
</evidence>
<evidence type="ECO:0000256" key="10">
    <source>
        <dbReference type="ARBA" id="ARBA00023306"/>
    </source>
</evidence>
<dbReference type="InterPro" id="IPR001965">
    <property type="entry name" value="Znf_PHD"/>
</dbReference>
<dbReference type="PROSITE" id="PS50016">
    <property type="entry name" value="ZF_PHD_2"/>
    <property type="match status" value="1"/>
</dbReference>
<dbReference type="EMBL" id="CAAE01014575">
    <property type="protein sequence ID" value="CAF99207.1"/>
    <property type="molecule type" value="Genomic_DNA"/>
</dbReference>
<dbReference type="SUPFAM" id="SSF88697">
    <property type="entry name" value="PUA domain-like"/>
    <property type="match status" value="1"/>
</dbReference>
<dbReference type="InterPro" id="IPR017907">
    <property type="entry name" value="Znf_RING_CS"/>
</dbReference>
<feature type="compositionally biased region" description="Polar residues" evidence="14">
    <location>
        <begin position="175"/>
        <end position="195"/>
    </location>
</feature>
<keyword evidence="6 13" id="KW-0833">Ubl conjugation pathway</keyword>
<dbReference type="GO" id="GO:0016567">
    <property type="term" value="P:protein ubiquitination"/>
    <property type="evidence" value="ECO:0007669"/>
    <property type="project" value="UniProtKB-UniRule"/>
</dbReference>
<feature type="compositionally biased region" description="Polar residues" evidence="14">
    <location>
        <begin position="258"/>
        <end position="277"/>
    </location>
</feature>
<evidence type="ECO:0000256" key="6">
    <source>
        <dbReference type="ARBA" id="ARBA00022786"/>
    </source>
</evidence>
<comment type="domain">
    <text evidence="13">The tudor-like regions specifically recognize and bind histone H3 unmethylated at 'Arg-2' (H3R2me0), while the PHD-type zinc finger specifically recognizes and binds histone H3 trimethylated at 'Lys-9' (H3K9me3).</text>
</comment>
<dbReference type="KEGG" id="tng:GSTEN00017208G001"/>
<evidence type="ECO:0000256" key="3">
    <source>
        <dbReference type="ARBA" id="ARBA00022679"/>
    </source>
</evidence>
<feature type="domain" description="PHD-type" evidence="15">
    <location>
        <begin position="433"/>
        <end position="486"/>
    </location>
</feature>
<comment type="domain">
    <text evidence="13">The YDG domain mediates the interaction with histone H3.</text>
</comment>
<evidence type="ECO:0000256" key="4">
    <source>
        <dbReference type="ARBA" id="ARBA00022723"/>
    </source>
</evidence>
<dbReference type="AlphaFoldDB" id="Q4SJH5"/>
<dbReference type="GO" id="GO:0044027">
    <property type="term" value="P:negative regulation of gene expression via chromosomal CpG island methylation"/>
    <property type="evidence" value="ECO:0007669"/>
    <property type="project" value="TreeGrafter"/>
</dbReference>
<dbReference type="PROSITE" id="PS50089">
    <property type="entry name" value="ZF_RING_2"/>
    <property type="match status" value="1"/>
</dbReference>
<evidence type="ECO:0000259" key="18">
    <source>
        <dbReference type="PROSITE" id="PS51015"/>
    </source>
</evidence>
<keyword evidence="10" id="KW-0131">Cell cycle</keyword>
<dbReference type="SMART" id="SM00249">
    <property type="entry name" value="PHD"/>
    <property type="match status" value="1"/>
</dbReference>
<dbReference type="Gene3D" id="2.30.280.10">
    <property type="entry name" value="SRA-YDG"/>
    <property type="match status" value="1"/>
</dbReference>
<dbReference type="FunFam" id="2.30.280.10:FF:000001">
    <property type="entry name" value="E3 ubiquitin-protein ligase UHRF1 isoform 1"/>
    <property type="match status" value="1"/>
</dbReference>
<proteinExistence type="predicted"/>
<dbReference type="InterPro" id="IPR011011">
    <property type="entry name" value="Znf_FYVE_PHD"/>
</dbReference>
<reference evidence="19" key="2">
    <citation type="submission" date="2004-02" db="EMBL/GenBank/DDBJ databases">
        <authorList>
            <consortium name="Genoscope"/>
            <consortium name="Whitehead Institute Centre for Genome Research"/>
        </authorList>
    </citation>
    <scope>NUCLEOTIDE SEQUENCE</scope>
</reference>
<dbReference type="Gene3D" id="3.10.20.90">
    <property type="entry name" value="Phosphatidylinositol 3-kinase Catalytic Subunit, Chain A, domain 1"/>
    <property type="match status" value="1"/>
</dbReference>
<sequence length="1023" mass="114054">MWIQVRTIDGKETRTVEDLSRLTKIESLRLKIQDIFNVSPQQQRLFYRGKQVKPLRRPNEVCGMDKEHAKRQRDRQMEDGQTLFDYNVGLNDIIQLLIRSQTELSENPTTKDPSSVACGSAPSADSKLESRNSSAPASPAAMETITDNDNSTVTISNVSEIKPDTSTTSNSASTKNGFKSSSSAQDQPPTSSKNTLIDPGIGVYKINELVDCRDVSIGAWFEACVEKVTRAPKGQITPTKGKVGRPPKRTNGKLEAEQGQTTDTNKSIVALNPESNGASTSRTDSTAAAETKEREEDAVYHIKYEDYPENGVVAMKPVDVRPRARTLLRWDQLQVGMRVMVNYNLETPEERGFWFDAEVQTVNQTSRTSKELRVKILLGGPGDVIGDCKVQFLDEIYQVEKPGSRALSAADGQFKRKTGPECKHCKADPEAECRFCSCCVCGGKQDAHMQLLCDECNMAFHIYCLNPPLATIPDDEDWYCPTCKNDTSEVVKAGEKLKASKKKAKMPSATTESQRDWGKGMACVGRTKECTIVPSNHYGPIPGVPVGTTWKFRVQVSEAGVHRPHVGGIHGRSNDGSYSLVLAGGFEDEVDRGDEFTYTGSGGRDLSGNKRIGEHCFDQTLTHMNRALALNCDAPLNDKDGAESKNWRAGKPVRVVRSSKGRRISKYAPEEGNRYDGIYKVVKYWPEIGKCGYLVWRYLLRRDDQEPAPWTPEGLERTKKLGLTVQVRRPVCTPLLLALQALVTRASLLPVRSTRRATWRPWLTKQRKRPAPDRAAAAGVSTIPGGGGRGGNARSRRRKSRWTAWRRAGSQWPARRRKSRRITSRRRRPEVVVVGAFDEAQSSKAKVLCKKSQVRRVRAVKPVLVDGLITSQSLPSACSAALPTPRCFLSLPELPPVVEPPSKKAKIEESFELSEQQQQLIREDTANKKLWDEALDGLKEGPNFLRKMEQIFMCVCCQELAFQPITTICSHNVCKTCLQRSFRAKVYTCPACRHDLGKDYVMTQNTTLQKLLDQFFPGYSKGR</sequence>
<dbReference type="GO" id="GO:0061630">
    <property type="term" value="F:ubiquitin protein ligase activity"/>
    <property type="evidence" value="ECO:0007669"/>
    <property type="project" value="UniProtKB-UniRule"/>
</dbReference>
<dbReference type="InterPro" id="IPR015947">
    <property type="entry name" value="PUA-like_sf"/>
</dbReference>
<dbReference type="GO" id="GO:0003677">
    <property type="term" value="F:DNA binding"/>
    <property type="evidence" value="ECO:0007669"/>
    <property type="project" value="UniProtKB-KW"/>
</dbReference>
<evidence type="ECO:0000256" key="12">
    <source>
        <dbReference type="PROSITE-ProRule" id="PRU00358"/>
    </source>
</evidence>
<dbReference type="InterPro" id="IPR021991">
    <property type="entry name" value="TTD_dom"/>
</dbReference>
<dbReference type="GO" id="GO:0005634">
    <property type="term" value="C:nucleus"/>
    <property type="evidence" value="ECO:0007669"/>
    <property type="project" value="UniProtKB-SubCell"/>
</dbReference>
<dbReference type="SUPFAM" id="SSF54236">
    <property type="entry name" value="Ubiquitin-like"/>
    <property type="match status" value="1"/>
</dbReference>
<dbReference type="InterPro" id="IPR036987">
    <property type="entry name" value="SRA-YDG_sf"/>
</dbReference>
<dbReference type="EC" id="2.3.2.27" evidence="13"/>
<evidence type="ECO:0000256" key="8">
    <source>
        <dbReference type="ARBA" id="ARBA00023125"/>
    </source>
</evidence>
<comment type="catalytic activity">
    <reaction evidence="1 13">
        <text>S-ubiquitinyl-[E2 ubiquitin-conjugating enzyme]-L-cysteine + [acceptor protein]-L-lysine = [E2 ubiquitin-conjugating enzyme]-L-cysteine + N(6)-ubiquitinyl-[acceptor protein]-L-lysine.</text>
        <dbReference type="EC" id="2.3.2.27"/>
    </reaction>
</comment>
<dbReference type="InterPro" id="IPR019787">
    <property type="entry name" value="Znf_PHD-finger"/>
</dbReference>
<keyword evidence="4 13" id="KW-0479">Metal-binding</keyword>
<dbReference type="UniPathway" id="UPA00143"/>
<dbReference type="Pfam" id="PF02182">
    <property type="entry name" value="SAD_SRA"/>
    <property type="match status" value="1"/>
</dbReference>
<dbReference type="GO" id="GO:0008270">
    <property type="term" value="F:zinc ion binding"/>
    <property type="evidence" value="ECO:0007669"/>
    <property type="project" value="UniProtKB-KW"/>
</dbReference>
<protein>
    <recommendedName>
        <fullName evidence="13">E3 ubiquitin-protein ligase UHRF</fullName>
        <ecNumber evidence="13">2.3.2.27</ecNumber>
    </recommendedName>
    <alternativeName>
        <fullName evidence="13">RING-type E3 ubiquitin transferase UHRF</fullName>
    </alternativeName>
    <alternativeName>
        <fullName evidence="13">Ubiquitin-like PHD and RING finger domain-containing protein</fullName>
    </alternativeName>
    <alternativeName>
        <fullName evidence="13">Ubiquitin-like-containing PHD and RING finger domains protein</fullName>
    </alternativeName>
</protein>
<dbReference type="Gene3D" id="2.30.30.1150">
    <property type="match status" value="1"/>
</dbReference>
<feature type="region of interest" description="Disordered" evidence="14">
    <location>
        <begin position="234"/>
        <end position="294"/>
    </location>
</feature>
<feature type="non-terminal residue" evidence="19">
    <location>
        <position position="1"/>
    </location>
</feature>
<gene>
    <name evidence="19" type="ORF">GSTENG00017208001</name>
</gene>
<feature type="region of interest" description="Disordered" evidence="14">
    <location>
        <begin position="104"/>
        <end position="198"/>
    </location>
</feature>
<dbReference type="FunFam" id="3.30.40.10:FF:000066">
    <property type="entry name" value="E3 ubiquitin-protein ligase UHRF2 isoform X1"/>
    <property type="match status" value="1"/>
</dbReference>
<evidence type="ECO:0000256" key="14">
    <source>
        <dbReference type="SAM" id="MobiDB-lite"/>
    </source>
</evidence>
<dbReference type="SUPFAM" id="SSF57850">
    <property type="entry name" value="RING/U-box"/>
    <property type="match status" value="1"/>
</dbReference>
<organism evidence="19">
    <name type="scientific">Tetraodon nigroviridis</name>
    <name type="common">Spotted green pufferfish</name>
    <name type="synonym">Chelonodon nigroviridis</name>
    <dbReference type="NCBI Taxonomy" id="99883"/>
    <lineage>
        <taxon>Eukaryota</taxon>
        <taxon>Metazoa</taxon>
        <taxon>Chordata</taxon>
        <taxon>Craniata</taxon>
        <taxon>Vertebrata</taxon>
        <taxon>Euteleostomi</taxon>
        <taxon>Actinopterygii</taxon>
        <taxon>Neopterygii</taxon>
        <taxon>Teleostei</taxon>
        <taxon>Neoteleostei</taxon>
        <taxon>Acanthomorphata</taxon>
        <taxon>Eupercaria</taxon>
        <taxon>Tetraodontiformes</taxon>
        <taxon>Tetradontoidea</taxon>
        <taxon>Tetraodontidae</taxon>
        <taxon>Tetraodon</taxon>
    </lineage>
</organism>
<dbReference type="OrthoDB" id="2270193at2759"/>
<dbReference type="InterPro" id="IPR029071">
    <property type="entry name" value="Ubiquitin-like_domsf"/>
</dbReference>
<evidence type="ECO:0000256" key="13">
    <source>
        <dbReference type="RuleBase" id="RU369101"/>
    </source>
</evidence>
<keyword evidence="7 13" id="KW-0862">Zinc</keyword>
<evidence type="ECO:0000256" key="2">
    <source>
        <dbReference type="ARBA" id="ARBA00004906"/>
    </source>
</evidence>
<name>Q4SJH5_TETNG</name>
<dbReference type="Gene3D" id="2.30.30.140">
    <property type="match status" value="1"/>
</dbReference>
<dbReference type="Pfam" id="PF00628">
    <property type="entry name" value="PHD"/>
    <property type="match status" value="1"/>
</dbReference>
<keyword evidence="9 12" id="KW-0539">Nucleus</keyword>
<keyword evidence="3 13" id="KW-0808">Transferase</keyword>
<evidence type="ECO:0000256" key="7">
    <source>
        <dbReference type="ARBA" id="ARBA00022833"/>
    </source>
</evidence>
<evidence type="ECO:0000256" key="11">
    <source>
        <dbReference type="PROSITE-ProRule" id="PRU00175"/>
    </source>
</evidence>
<dbReference type="InterPro" id="IPR000626">
    <property type="entry name" value="Ubiquitin-like_dom"/>
</dbReference>
<dbReference type="PROSITE" id="PS50053">
    <property type="entry name" value="UBIQUITIN_2"/>
    <property type="match status" value="1"/>
</dbReference>
<feature type="compositionally biased region" description="Low complexity" evidence="14">
    <location>
        <begin position="165"/>
        <end position="174"/>
    </location>
</feature>
<dbReference type="FunFam" id="2.30.30.1150:FF:000001">
    <property type="entry name" value="E3 ubiquitin-protein ligase UHRF2 isoform X1"/>
    <property type="match status" value="1"/>
</dbReference>
<accession>Q4SJH5</accession>
<dbReference type="PANTHER" id="PTHR14140">
    <property type="entry name" value="E3 UBIQUITIN-PROTEIN LIGASE UHRF-RELATED"/>
    <property type="match status" value="1"/>
</dbReference>
<dbReference type="InterPro" id="IPR003105">
    <property type="entry name" value="SRA_YDG"/>
</dbReference>
<comment type="pathway">
    <text evidence="2 13">Protein modification; protein ubiquitination.</text>
</comment>
<dbReference type="InterPro" id="IPR001841">
    <property type="entry name" value="Znf_RING"/>
</dbReference>
<comment type="function">
    <text evidence="13">Multi domain E3 ubiquitin ligase that also plays a role in DNA methylation and histone modifications.</text>
</comment>
<dbReference type="Pfam" id="PF00240">
    <property type="entry name" value="ubiquitin"/>
    <property type="match status" value="1"/>
</dbReference>
<evidence type="ECO:0000259" key="15">
    <source>
        <dbReference type="PROSITE" id="PS50016"/>
    </source>
</evidence>
<dbReference type="InterPro" id="IPR047467">
    <property type="entry name" value="PHD_UHRF2"/>
</dbReference>
<dbReference type="InterPro" id="IPR045134">
    <property type="entry name" value="UHRF1/2-like"/>
</dbReference>
<comment type="caution">
    <text evidence="19">The sequence shown here is derived from an EMBL/GenBank/DDBJ whole genome shotgun (WGS) entry which is preliminary data.</text>
</comment>
<feature type="region of interest" description="Disordered" evidence="14">
    <location>
        <begin position="765"/>
        <end position="825"/>
    </location>
</feature>
<evidence type="ECO:0000313" key="19">
    <source>
        <dbReference type="EMBL" id="CAF99207.1"/>
    </source>
</evidence>
<evidence type="ECO:0000256" key="9">
    <source>
        <dbReference type="ARBA" id="ARBA00023242"/>
    </source>
</evidence>
<dbReference type="Pfam" id="PF12148">
    <property type="entry name" value="TTD"/>
    <property type="match status" value="1"/>
</dbReference>
<dbReference type="GO" id="GO:0042393">
    <property type="term" value="F:histone binding"/>
    <property type="evidence" value="ECO:0007669"/>
    <property type="project" value="UniProtKB-UniRule"/>
</dbReference>
<evidence type="ECO:0000259" key="16">
    <source>
        <dbReference type="PROSITE" id="PS50053"/>
    </source>
</evidence>
<dbReference type="SUPFAM" id="SSF57903">
    <property type="entry name" value="FYVE/PHD zinc finger"/>
    <property type="match status" value="1"/>
</dbReference>
<feature type="compositionally biased region" description="Polar residues" evidence="14">
    <location>
        <begin position="145"/>
        <end position="159"/>
    </location>
</feature>
<dbReference type="Gene3D" id="3.30.40.10">
    <property type="entry name" value="Zinc/RING finger domain, C3HC4 (zinc finger)"/>
    <property type="match status" value="1"/>
</dbReference>
<feature type="compositionally biased region" description="Basic residues" evidence="14">
    <location>
        <begin position="814"/>
        <end position="825"/>
    </location>
</feature>
<keyword evidence="8 13" id="KW-0238">DNA-binding</keyword>
<feature type="domain" description="Ubiquitin-like" evidence="16">
    <location>
        <begin position="1"/>
        <end position="53"/>
    </location>
</feature>
<evidence type="ECO:0000259" key="17">
    <source>
        <dbReference type="PROSITE" id="PS50089"/>
    </source>
</evidence>
<dbReference type="PROSITE" id="PS00518">
    <property type="entry name" value="ZF_RING_1"/>
    <property type="match status" value="1"/>
</dbReference>
<feature type="compositionally biased region" description="Basic residues" evidence="14">
    <location>
        <begin position="242"/>
        <end position="251"/>
    </location>
</feature>
<keyword evidence="5 11" id="KW-0863">Zinc-finger</keyword>
<dbReference type="CDD" id="cd15617">
    <property type="entry name" value="PHD_UHRF2"/>
    <property type="match status" value="1"/>
</dbReference>
<dbReference type="PANTHER" id="PTHR14140:SF3">
    <property type="entry name" value="E3 UBIQUITIN-PROTEIN LIGASE UHRF2"/>
    <property type="match status" value="1"/>
</dbReference>
<dbReference type="InterPro" id="IPR013083">
    <property type="entry name" value="Znf_RING/FYVE/PHD"/>
</dbReference>
<feature type="domain" description="RING-type" evidence="17">
    <location>
        <begin position="954"/>
        <end position="993"/>
    </location>
</feature>
<dbReference type="SMART" id="SM00184">
    <property type="entry name" value="RING"/>
    <property type="match status" value="2"/>
</dbReference>
<evidence type="ECO:0000256" key="1">
    <source>
        <dbReference type="ARBA" id="ARBA00000900"/>
    </source>
</evidence>
<dbReference type="SMART" id="SM00466">
    <property type="entry name" value="SRA"/>
    <property type="match status" value="1"/>
</dbReference>
<feature type="compositionally biased region" description="Low complexity" evidence="14">
    <location>
        <begin position="278"/>
        <end position="289"/>
    </location>
</feature>
<dbReference type="PROSITE" id="PS51015">
    <property type="entry name" value="YDG"/>
    <property type="match status" value="1"/>
</dbReference>
<feature type="domain" description="YDG" evidence="18">
    <location>
        <begin position="539"/>
        <end position="702"/>
    </location>
</feature>
<feature type="compositionally biased region" description="Polar residues" evidence="14">
    <location>
        <begin position="104"/>
        <end position="113"/>
    </location>
</feature>